<feature type="compositionally biased region" description="Low complexity" evidence="3">
    <location>
        <begin position="123"/>
        <end position="136"/>
    </location>
</feature>
<evidence type="ECO:0000256" key="3">
    <source>
        <dbReference type="SAM" id="MobiDB-lite"/>
    </source>
</evidence>
<dbReference type="GO" id="GO:0035550">
    <property type="term" value="C:urease complex"/>
    <property type="evidence" value="ECO:0007669"/>
    <property type="project" value="InterPro"/>
</dbReference>
<accession>A0A3N4ZL89</accession>
<keyword evidence="1" id="KW-0378">Hydrolase</keyword>
<keyword evidence="5" id="KW-1185">Reference proteome</keyword>
<dbReference type="InterPro" id="IPR002019">
    <property type="entry name" value="Urease_beta-like"/>
</dbReference>
<evidence type="ECO:0000256" key="2">
    <source>
        <dbReference type="ARBA" id="ARBA00047778"/>
    </source>
</evidence>
<reference evidence="4 5" key="1">
    <citation type="submission" date="2018-11" db="EMBL/GenBank/DDBJ databases">
        <title>Sequencing the genomes of 1000 actinobacteria strains.</title>
        <authorList>
            <person name="Klenk H.-P."/>
        </authorList>
    </citation>
    <scope>NUCLEOTIDE SEQUENCE [LARGE SCALE GENOMIC DNA]</scope>
    <source>
        <strain evidence="4 5">DSM 14418</strain>
    </source>
</reference>
<dbReference type="EMBL" id="RKRA01000001">
    <property type="protein sequence ID" value="RPF26452.1"/>
    <property type="molecule type" value="Genomic_DNA"/>
</dbReference>
<dbReference type="OrthoDB" id="9797217at2"/>
<protein>
    <submittedName>
        <fullName evidence="4">Urease subunit beta</fullName>
    </submittedName>
</protein>
<name>A0A3N4ZL89_9MICO</name>
<dbReference type="Gene3D" id="2.10.150.10">
    <property type="entry name" value="Urease, beta subunit"/>
    <property type="match status" value="1"/>
</dbReference>
<dbReference type="AlphaFoldDB" id="A0A3N4ZL89"/>
<comment type="catalytic activity">
    <reaction evidence="2">
        <text>urea + 2 H2O + H(+) = hydrogencarbonate + 2 NH4(+)</text>
        <dbReference type="Rhea" id="RHEA:20557"/>
        <dbReference type="ChEBI" id="CHEBI:15377"/>
        <dbReference type="ChEBI" id="CHEBI:15378"/>
        <dbReference type="ChEBI" id="CHEBI:16199"/>
        <dbReference type="ChEBI" id="CHEBI:17544"/>
        <dbReference type="ChEBI" id="CHEBI:28938"/>
        <dbReference type="EC" id="3.5.1.5"/>
    </reaction>
</comment>
<evidence type="ECO:0000313" key="4">
    <source>
        <dbReference type="EMBL" id="RPF26452.1"/>
    </source>
</evidence>
<dbReference type="InterPro" id="IPR050069">
    <property type="entry name" value="Urease_subunit"/>
</dbReference>
<gene>
    <name evidence="4" type="ORF">EDD32_0893</name>
</gene>
<dbReference type="Proteomes" id="UP000280726">
    <property type="component" value="Unassembled WGS sequence"/>
</dbReference>
<comment type="caution">
    <text evidence="4">The sequence shown here is derived from an EMBL/GenBank/DDBJ whole genome shotgun (WGS) entry which is preliminary data.</text>
</comment>
<dbReference type="SUPFAM" id="SSF51278">
    <property type="entry name" value="Urease, beta-subunit"/>
    <property type="match status" value="1"/>
</dbReference>
<evidence type="ECO:0000313" key="5">
    <source>
        <dbReference type="Proteomes" id="UP000280726"/>
    </source>
</evidence>
<dbReference type="InterPro" id="IPR036461">
    <property type="entry name" value="Urease_betasu_sf"/>
</dbReference>
<feature type="region of interest" description="Disordered" evidence="3">
    <location>
        <begin position="101"/>
        <end position="136"/>
    </location>
</feature>
<dbReference type="RefSeq" id="WP_123915053.1">
    <property type="nucleotide sequence ID" value="NZ_RKRA01000001.1"/>
</dbReference>
<dbReference type="GO" id="GO:0043419">
    <property type="term" value="P:urea catabolic process"/>
    <property type="evidence" value="ECO:0007669"/>
    <property type="project" value="InterPro"/>
</dbReference>
<organism evidence="4 5">
    <name type="scientific">Georgenia muralis</name>
    <dbReference type="NCBI Taxonomy" id="154117"/>
    <lineage>
        <taxon>Bacteria</taxon>
        <taxon>Bacillati</taxon>
        <taxon>Actinomycetota</taxon>
        <taxon>Actinomycetes</taxon>
        <taxon>Micrococcales</taxon>
        <taxon>Bogoriellaceae</taxon>
        <taxon>Georgenia</taxon>
    </lineage>
</organism>
<dbReference type="NCBIfam" id="TIGR00192">
    <property type="entry name" value="urease_beta"/>
    <property type="match status" value="1"/>
</dbReference>
<proteinExistence type="predicted"/>
<evidence type="ECO:0000256" key="1">
    <source>
        <dbReference type="ARBA" id="ARBA00022801"/>
    </source>
</evidence>
<sequence>MAGISASGPGAVRAAAGTIELNADRTAAERVELVVLNTGDRPVQIGSHLHLPDANAALAFDRAAAHGFRLDVPAGTSQRFEPGASRTVAAVALRGARRVPGIQRGKVDGGPLDAKDDGGAAHGGSATTEGTGRTDG</sequence>
<dbReference type="PANTHER" id="PTHR33569">
    <property type="entry name" value="UREASE"/>
    <property type="match status" value="1"/>
</dbReference>
<dbReference type="Pfam" id="PF00699">
    <property type="entry name" value="Urease_beta"/>
    <property type="match status" value="1"/>
</dbReference>
<dbReference type="GO" id="GO:0009039">
    <property type="term" value="F:urease activity"/>
    <property type="evidence" value="ECO:0007669"/>
    <property type="project" value="UniProtKB-EC"/>
</dbReference>
<dbReference type="PANTHER" id="PTHR33569:SF1">
    <property type="entry name" value="UREASE"/>
    <property type="match status" value="1"/>
</dbReference>